<dbReference type="Gene3D" id="3.40.50.12780">
    <property type="entry name" value="N-terminal domain of ligase-like"/>
    <property type="match status" value="1"/>
</dbReference>
<evidence type="ECO:0000259" key="1">
    <source>
        <dbReference type="Pfam" id="PF00501"/>
    </source>
</evidence>
<keyword evidence="4" id="KW-1185">Reference proteome</keyword>
<dbReference type="Proteomes" id="UP000470404">
    <property type="component" value="Unassembled WGS sequence"/>
</dbReference>
<evidence type="ECO:0000259" key="2">
    <source>
        <dbReference type="Pfam" id="PF13193"/>
    </source>
</evidence>
<sequence length="358" mass="38665">MLFTSGSTGTPKAVGVSHRALLRLANRSWLPASEDSVLAQTSHVCFDACAFETWFALTNGIRLVIVDRETLLAPEVFEALIRREQVSMVFLTTALFHEIAAARPATFEGVQTIIVGGDVLGPGCVRRVQRASAPERLIHAYGPTENGVFSTSYDCRQLTPAATTVPIGLPVPGSTVYVLGPSGDQVETGVAGDLHVGGDGVSDGYLRQPQLTAERFRPDLFATGEGALLYDTGDRARVLPDGNLDYLGRRDNQVKVSGFRVEPGEVEAALLRHPGIRQAAVVAVPRGVDRALVAYLTGADDLDNDRVRRYLRAELPAHSVPGSIIVTDRLPLTPSGKIDRQAIARRSTARREYSQEGW</sequence>
<accession>A0ABX0C1H6</accession>
<dbReference type="InterPro" id="IPR025110">
    <property type="entry name" value="AMP-bd_C"/>
</dbReference>
<feature type="domain" description="AMP-dependent synthetase/ligase" evidence="1">
    <location>
        <begin position="1"/>
        <end position="206"/>
    </location>
</feature>
<organism evidence="3 4">
    <name type="scientific">Amycolatopsis rubida</name>
    <dbReference type="NCBI Taxonomy" id="112413"/>
    <lineage>
        <taxon>Bacteria</taxon>
        <taxon>Bacillati</taxon>
        <taxon>Actinomycetota</taxon>
        <taxon>Actinomycetes</taxon>
        <taxon>Pseudonocardiales</taxon>
        <taxon>Pseudonocardiaceae</taxon>
        <taxon>Amycolatopsis</taxon>
    </lineage>
</organism>
<dbReference type="Pfam" id="PF00501">
    <property type="entry name" value="AMP-binding"/>
    <property type="match status" value="1"/>
</dbReference>
<evidence type="ECO:0000313" key="4">
    <source>
        <dbReference type="Proteomes" id="UP000470404"/>
    </source>
</evidence>
<comment type="caution">
    <text evidence="3">The sequence shown here is derived from an EMBL/GenBank/DDBJ whole genome shotgun (WGS) entry which is preliminary data.</text>
</comment>
<evidence type="ECO:0000313" key="3">
    <source>
        <dbReference type="EMBL" id="NEC58798.1"/>
    </source>
</evidence>
<dbReference type="PANTHER" id="PTHR45527">
    <property type="entry name" value="NONRIBOSOMAL PEPTIDE SYNTHETASE"/>
    <property type="match status" value="1"/>
</dbReference>
<reference evidence="3 4" key="1">
    <citation type="submission" date="2020-01" db="EMBL/GenBank/DDBJ databases">
        <title>Insect and environment-associated Actinomycetes.</title>
        <authorList>
            <person name="Currrie C."/>
            <person name="Chevrette M."/>
            <person name="Carlson C."/>
            <person name="Stubbendieck R."/>
            <person name="Wendt-Pienkowski E."/>
        </authorList>
    </citation>
    <scope>NUCLEOTIDE SEQUENCE [LARGE SCALE GENOMIC DNA]</scope>
    <source>
        <strain evidence="3 4">SID8386</strain>
    </source>
</reference>
<dbReference type="InterPro" id="IPR000873">
    <property type="entry name" value="AMP-dep_synth/lig_dom"/>
</dbReference>
<gene>
    <name evidence="3" type="ORF">G3I59_25155</name>
</gene>
<dbReference type="PANTHER" id="PTHR45527:SF1">
    <property type="entry name" value="FATTY ACID SYNTHASE"/>
    <property type="match status" value="1"/>
</dbReference>
<dbReference type="InterPro" id="IPR020845">
    <property type="entry name" value="AMP-binding_CS"/>
</dbReference>
<dbReference type="Pfam" id="PF13193">
    <property type="entry name" value="AMP-binding_C"/>
    <property type="match status" value="1"/>
</dbReference>
<dbReference type="InterPro" id="IPR042099">
    <property type="entry name" value="ANL_N_sf"/>
</dbReference>
<feature type="domain" description="AMP-binding enzyme C-terminal" evidence="2">
    <location>
        <begin position="265"/>
        <end position="337"/>
    </location>
</feature>
<dbReference type="SUPFAM" id="SSF56801">
    <property type="entry name" value="Acetyl-CoA synthetase-like"/>
    <property type="match status" value="1"/>
</dbReference>
<dbReference type="EMBL" id="JAAGNC010000126">
    <property type="protein sequence ID" value="NEC58798.1"/>
    <property type="molecule type" value="Genomic_DNA"/>
</dbReference>
<protein>
    <submittedName>
        <fullName evidence="3">AMP-binding protein</fullName>
    </submittedName>
</protein>
<proteinExistence type="predicted"/>
<dbReference type="InterPro" id="IPR045851">
    <property type="entry name" value="AMP-bd_C_sf"/>
</dbReference>
<dbReference type="PROSITE" id="PS00455">
    <property type="entry name" value="AMP_BINDING"/>
    <property type="match status" value="1"/>
</dbReference>
<dbReference type="Gene3D" id="3.30.300.30">
    <property type="match status" value="1"/>
</dbReference>
<name>A0ABX0C1H6_9PSEU</name>